<dbReference type="GO" id="GO:0003676">
    <property type="term" value="F:nucleic acid binding"/>
    <property type="evidence" value="ECO:0007669"/>
    <property type="project" value="InterPro"/>
</dbReference>
<dbReference type="Pfam" id="PF01368">
    <property type="entry name" value="DHH"/>
    <property type="match status" value="1"/>
</dbReference>
<evidence type="ECO:0000313" key="9">
    <source>
        <dbReference type="EMBL" id="OGK48206.1"/>
    </source>
</evidence>
<protein>
    <recommendedName>
        <fullName evidence="2">Single-stranded-DNA-specific exonuclease RecJ</fullName>
    </recommendedName>
</protein>
<feature type="domain" description="DDH" evidence="6">
    <location>
        <begin position="73"/>
        <end position="192"/>
    </location>
</feature>
<dbReference type="Pfam" id="PF17768">
    <property type="entry name" value="RecJ_OB"/>
    <property type="match status" value="1"/>
</dbReference>
<feature type="domain" description="DHHA1" evidence="7">
    <location>
        <begin position="361"/>
        <end position="448"/>
    </location>
</feature>
<dbReference type="Proteomes" id="UP000177141">
    <property type="component" value="Unassembled WGS sequence"/>
</dbReference>
<dbReference type="GO" id="GO:0006281">
    <property type="term" value="P:DNA repair"/>
    <property type="evidence" value="ECO:0007669"/>
    <property type="project" value="InterPro"/>
</dbReference>
<keyword evidence="5 9" id="KW-0269">Exonuclease</keyword>
<evidence type="ECO:0000256" key="1">
    <source>
        <dbReference type="ARBA" id="ARBA00005915"/>
    </source>
</evidence>
<comment type="caution">
    <text evidence="9">The sequence shown here is derived from an EMBL/GenBank/DDBJ whole genome shotgun (WGS) entry which is preliminary data.</text>
</comment>
<accession>A0A1F7IXV5</accession>
<dbReference type="Gene3D" id="3.10.310.30">
    <property type="match status" value="1"/>
</dbReference>
<dbReference type="AlphaFoldDB" id="A0A1F7IXV5"/>
<dbReference type="InterPro" id="IPR003156">
    <property type="entry name" value="DHHA1_dom"/>
</dbReference>
<evidence type="ECO:0000259" key="7">
    <source>
        <dbReference type="Pfam" id="PF02272"/>
    </source>
</evidence>
<dbReference type="PANTHER" id="PTHR30255">
    <property type="entry name" value="SINGLE-STRANDED-DNA-SPECIFIC EXONUCLEASE RECJ"/>
    <property type="match status" value="1"/>
</dbReference>
<dbReference type="InterPro" id="IPR001667">
    <property type="entry name" value="DDH_dom"/>
</dbReference>
<evidence type="ECO:0000259" key="8">
    <source>
        <dbReference type="Pfam" id="PF17768"/>
    </source>
</evidence>
<dbReference type="InterPro" id="IPR038763">
    <property type="entry name" value="DHH_sf"/>
</dbReference>
<dbReference type="EMBL" id="MGAL01000018">
    <property type="protein sequence ID" value="OGK48206.1"/>
    <property type="molecule type" value="Genomic_DNA"/>
</dbReference>
<comment type="similarity">
    <text evidence="1">Belongs to the RecJ family.</text>
</comment>
<evidence type="ECO:0000259" key="6">
    <source>
        <dbReference type="Pfam" id="PF01368"/>
    </source>
</evidence>
<gene>
    <name evidence="9" type="ORF">A3A93_01905</name>
</gene>
<keyword evidence="4" id="KW-0378">Hydrolase</keyword>
<dbReference type="Gene3D" id="3.90.1640.30">
    <property type="match status" value="1"/>
</dbReference>
<sequence>MKITFKKDLTTGKEVKTSEILDAILKSRGIKNFNEFIKPPFPFDYSLKDFGFKKKEIDKVMKLLQKIREKDQSIVVYTDYDADGITGGAILWETLHFLGFKAMPYVPHRRKEGYGFSNIGIDNVKKLYDPALIISVDHGITAVKQIAYAKKLGIPVIITDHHQKLEKIPKDAEAIFHIPVLSGSGTAYFFAKEVFEHFRHSELDSESKTGSRNKFGMTDEISRLSINFETDYLALASIGTVADLVPLVDFSRSIVAHGLAAFPKVKRYGIRHIMKEAGIAGRPISPYEIGFIIAPRINAVGRLEHAIDALRLLCTTDEKRAYALASKVGQKNVERQDLVKQSVEEALKELVKMEKKGLPKLIILHSKKWHEGIIGLIASRILETYYRPVIVMTEGDGQLKASARSIVSFHITKFFESMKDMFINYGGHAQAAGFTMERRKLDNFMKTAVKKADKLIKDSYLERVIEADLKIPLNVASIKLAKELYVLRPFGIGNPQPTFVSDASLAHAQLLGKNQNHLKITVKSDGMMFPVEMVAWGKADLFTSLSSGQKVQVVYSLDVNKWNGREKVQGKVIAFLQHI</sequence>
<evidence type="ECO:0000256" key="2">
    <source>
        <dbReference type="ARBA" id="ARBA00019841"/>
    </source>
</evidence>
<dbReference type="InterPro" id="IPR004610">
    <property type="entry name" value="RecJ"/>
</dbReference>
<evidence type="ECO:0000256" key="3">
    <source>
        <dbReference type="ARBA" id="ARBA00022722"/>
    </source>
</evidence>
<dbReference type="GO" id="GO:0008409">
    <property type="term" value="F:5'-3' exonuclease activity"/>
    <property type="evidence" value="ECO:0007669"/>
    <property type="project" value="InterPro"/>
</dbReference>
<dbReference type="InterPro" id="IPR051673">
    <property type="entry name" value="SSDNA_exonuclease_RecJ"/>
</dbReference>
<evidence type="ECO:0000256" key="4">
    <source>
        <dbReference type="ARBA" id="ARBA00022801"/>
    </source>
</evidence>
<evidence type="ECO:0000256" key="5">
    <source>
        <dbReference type="ARBA" id="ARBA00022839"/>
    </source>
</evidence>
<dbReference type="SUPFAM" id="SSF64182">
    <property type="entry name" value="DHH phosphoesterases"/>
    <property type="match status" value="1"/>
</dbReference>
<dbReference type="STRING" id="1802061.A3A93_01905"/>
<feature type="domain" description="RecJ OB" evidence="8">
    <location>
        <begin position="468"/>
        <end position="572"/>
    </location>
</feature>
<reference evidence="9 10" key="1">
    <citation type="journal article" date="2016" name="Nat. Commun.">
        <title>Thousands of microbial genomes shed light on interconnected biogeochemical processes in an aquifer system.</title>
        <authorList>
            <person name="Anantharaman K."/>
            <person name="Brown C.T."/>
            <person name="Hug L.A."/>
            <person name="Sharon I."/>
            <person name="Castelle C.J."/>
            <person name="Probst A.J."/>
            <person name="Thomas B.C."/>
            <person name="Singh A."/>
            <person name="Wilkins M.J."/>
            <person name="Karaoz U."/>
            <person name="Brodie E.L."/>
            <person name="Williams K.H."/>
            <person name="Hubbard S.S."/>
            <person name="Banfield J.F."/>
        </authorList>
    </citation>
    <scope>NUCLEOTIDE SEQUENCE [LARGE SCALE GENOMIC DNA]</scope>
</reference>
<proteinExistence type="inferred from homology"/>
<evidence type="ECO:0000313" key="10">
    <source>
        <dbReference type="Proteomes" id="UP000177141"/>
    </source>
</evidence>
<dbReference type="NCBIfam" id="TIGR00644">
    <property type="entry name" value="recJ"/>
    <property type="match status" value="1"/>
</dbReference>
<dbReference type="GO" id="GO:0006310">
    <property type="term" value="P:DNA recombination"/>
    <property type="evidence" value="ECO:0007669"/>
    <property type="project" value="InterPro"/>
</dbReference>
<name>A0A1F7IXV5_9BACT</name>
<dbReference type="InterPro" id="IPR041122">
    <property type="entry name" value="RecJ_OB"/>
</dbReference>
<organism evidence="9 10">
    <name type="scientific">Candidatus Roizmanbacteria bacterium RIFCSPLOWO2_01_FULL_38_12</name>
    <dbReference type="NCBI Taxonomy" id="1802061"/>
    <lineage>
        <taxon>Bacteria</taxon>
        <taxon>Candidatus Roizmaniibacteriota</taxon>
    </lineage>
</organism>
<dbReference type="Pfam" id="PF02272">
    <property type="entry name" value="DHHA1"/>
    <property type="match status" value="1"/>
</dbReference>
<keyword evidence="3" id="KW-0540">Nuclease</keyword>
<dbReference type="PANTHER" id="PTHR30255:SF2">
    <property type="entry name" value="SINGLE-STRANDED-DNA-SPECIFIC EXONUCLEASE RECJ"/>
    <property type="match status" value="1"/>
</dbReference>